<keyword evidence="1" id="KW-0812">Transmembrane</keyword>
<protein>
    <submittedName>
        <fullName evidence="2">Uncharacterized protein</fullName>
    </submittedName>
</protein>
<sequence>MSNKNEDSKIWKAVGVMAVIAVVGYYAYNSWQETVDAQVQEQQKADAIEQHSQLMQLRSLGYTTKEDFKNSFGDYTGSLYTVWGMTDGDYMYIETDRYNVPQSVCFYSTPRDNGKITSYAPEFKTISVDMKIDGGETLSFAAKGNNGSERLCLLSPTRFLRNIQDASNLKIALPYINHYDIVDDVKEWNVSQIGVKFK</sequence>
<feature type="transmembrane region" description="Helical" evidence="1">
    <location>
        <begin position="10"/>
        <end position="28"/>
    </location>
</feature>
<evidence type="ECO:0000256" key="1">
    <source>
        <dbReference type="SAM" id="Phobius"/>
    </source>
</evidence>
<dbReference type="Proteomes" id="UP000222117">
    <property type="component" value="Segment"/>
</dbReference>
<gene>
    <name evidence="2" type="ORF">CPT_Miro11</name>
</gene>
<keyword evidence="1" id="KW-0472">Membrane</keyword>
<accession>A0A0K1LR23</accession>
<evidence type="ECO:0000313" key="3">
    <source>
        <dbReference type="Proteomes" id="UP000222117"/>
    </source>
</evidence>
<proteinExistence type="predicted"/>
<organism evidence="2 3">
    <name type="scientific">Klebsiella phage Miro</name>
    <dbReference type="NCBI Taxonomy" id="1675608"/>
    <lineage>
        <taxon>Viruses</taxon>
        <taxon>Duplodnaviria</taxon>
        <taxon>Heunggongvirae</taxon>
        <taxon>Uroviricota</taxon>
        <taxon>Caudoviricetes</taxon>
        <taxon>Pantevenvirales</taxon>
        <taxon>Straboviridae</taxon>
        <taxon>Slopekvirus</taxon>
        <taxon>Klebsiella virus Miro</taxon>
    </lineage>
</organism>
<name>A0A0K1LR23_9CAUD</name>
<evidence type="ECO:0000313" key="2">
    <source>
        <dbReference type="EMBL" id="AKU44595.1"/>
    </source>
</evidence>
<reference evidence="2 3" key="1">
    <citation type="journal article" date="2015" name="Genome Announc.">
        <title>Complete Genome Sequence of Klebsiella pneumoniae Carbapenemase-Producing K. pneumoniae Myophage Miro.</title>
        <authorList>
            <person name="Mijalis E.M."/>
            <person name="Lessor L.E."/>
            <person name="Cahill J.L."/>
            <person name="Rasche E.S."/>
            <person name="Kuty Everett G.F."/>
        </authorList>
    </citation>
    <scope>NUCLEOTIDE SEQUENCE [LARGE SCALE GENOMIC DNA]</scope>
</reference>
<dbReference type="EMBL" id="KT001919">
    <property type="protein sequence ID" value="AKU44595.1"/>
    <property type="molecule type" value="Genomic_DNA"/>
</dbReference>
<keyword evidence="1" id="KW-1133">Transmembrane helix</keyword>